<dbReference type="PANTHER" id="PTHR43447">
    <property type="entry name" value="ALPHA-AMYLASE"/>
    <property type="match status" value="1"/>
</dbReference>
<keyword evidence="10" id="KW-0119">Carbohydrate metabolism</keyword>
<keyword evidence="9" id="KW-0868">Chloride</keyword>
<dbReference type="InterPro" id="IPR017853">
    <property type="entry name" value="GH"/>
</dbReference>
<sequence length="255" mass="28952">MSATNRFSTNGLPVKRCNQVGVRIYVDDLLNLMSRNHENARGTGGSKAKTFELHYRAVPYNRMNFYKVCGINNYQDPKNVRNCELVGLHDLDQSQEYVREKIVTMLNKAVDAGVGNLSVKHGFLSNRHLFIFQKVIKYGVEAVSKYKYNKFAAVIEFKFGSELSNAFLGRNKLKWLANLGEAWSPLPKNDALSSGDTLITYKNFKLYKMAVAFMLVPPYGIPRMIRSFDFSDFENGPPADSKGKIISPKINWENT</sequence>
<comment type="catalytic activity">
    <reaction evidence="1">
        <text>Endohydrolysis of (1-&gt;4)-alpha-D-glucosidic linkages in polysaccharides containing three or more (1-&gt;4)-alpha-linked D-glucose units.</text>
        <dbReference type="EC" id="3.2.1.1"/>
    </reaction>
</comment>
<evidence type="ECO:0000313" key="13">
    <source>
        <dbReference type="EMBL" id="OXU20962.1"/>
    </source>
</evidence>
<comment type="subunit">
    <text evidence="5">Monomer.</text>
</comment>
<dbReference type="EMBL" id="NNAY01002600">
    <property type="protein sequence ID" value="OXU20962.1"/>
    <property type="molecule type" value="Genomic_DNA"/>
</dbReference>
<dbReference type="AlphaFoldDB" id="A0A232ERK4"/>
<name>A0A232ERK4_9HYME</name>
<comment type="caution">
    <text evidence="13">The sequence shown here is derived from an EMBL/GenBank/DDBJ whole genome shotgun (WGS) entry which is preliminary data.</text>
</comment>
<evidence type="ECO:0000256" key="5">
    <source>
        <dbReference type="ARBA" id="ARBA00011245"/>
    </source>
</evidence>
<evidence type="ECO:0000259" key="12">
    <source>
        <dbReference type="SMART" id="SM00642"/>
    </source>
</evidence>
<evidence type="ECO:0000256" key="11">
    <source>
        <dbReference type="ARBA" id="ARBA00023295"/>
    </source>
</evidence>
<evidence type="ECO:0000256" key="3">
    <source>
        <dbReference type="ARBA" id="ARBA00001923"/>
    </source>
</evidence>
<dbReference type="SUPFAM" id="SSF51445">
    <property type="entry name" value="(Trans)glycosidases"/>
    <property type="match status" value="1"/>
</dbReference>
<organism evidence="13 14">
    <name type="scientific">Trichomalopsis sarcophagae</name>
    <dbReference type="NCBI Taxonomy" id="543379"/>
    <lineage>
        <taxon>Eukaryota</taxon>
        <taxon>Metazoa</taxon>
        <taxon>Ecdysozoa</taxon>
        <taxon>Arthropoda</taxon>
        <taxon>Hexapoda</taxon>
        <taxon>Insecta</taxon>
        <taxon>Pterygota</taxon>
        <taxon>Neoptera</taxon>
        <taxon>Endopterygota</taxon>
        <taxon>Hymenoptera</taxon>
        <taxon>Apocrita</taxon>
        <taxon>Proctotrupomorpha</taxon>
        <taxon>Chalcidoidea</taxon>
        <taxon>Pteromalidae</taxon>
        <taxon>Pteromalinae</taxon>
        <taxon>Trichomalopsis</taxon>
    </lineage>
</organism>
<dbReference type="SMART" id="SM00642">
    <property type="entry name" value="Aamy"/>
    <property type="match status" value="1"/>
</dbReference>
<evidence type="ECO:0000256" key="2">
    <source>
        <dbReference type="ARBA" id="ARBA00001913"/>
    </source>
</evidence>
<dbReference type="EC" id="3.2.1.1" evidence="6"/>
<dbReference type="InterPro" id="IPR006047">
    <property type="entry name" value="GH13_cat_dom"/>
</dbReference>
<proteinExistence type="inferred from homology"/>
<evidence type="ECO:0000313" key="14">
    <source>
        <dbReference type="Proteomes" id="UP000215335"/>
    </source>
</evidence>
<gene>
    <name evidence="13" type="ORF">TSAR_005916</name>
</gene>
<feature type="domain" description="Glycosyl hydrolase family 13 catalytic" evidence="12">
    <location>
        <begin position="1"/>
        <end position="253"/>
    </location>
</feature>
<dbReference type="Proteomes" id="UP000215335">
    <property type="component" value="Unassembled WGS sequence"/>
</dbReference>
<evidence type="ECO:0000256" key="10">
    <source>
        <dbReference type="ARBA" id="ARBA00023277"/>
    </source>
</evidence>
<dbReference type="GO" id="GO:0043169">
    <property type="term" value="F:cation binding"/>
    <property type="evidence" value="ECO:0007669"/>
    <property type="project" value="InterPro"/>
</dbReference>
<comment type="similarity">
    <text evidence="4">Belongs to the glycosyl hydrolase 13 family.</text>
</comment>
<keyword evidence="8" id="KW-1015">Disulfide bond</keyword>
<comment type="cofactor">
    <cofactor evidence="2">
        <name>Ca(2+)</name>
        <dbReference type="ChEBI" id="CHEBI:29108"/>
    </cofactor>
</comment>
<accession>A0A232ERK4</accession>
<evidence type="ECO:0000256" key="7">
    <source>
        <dbReference type="ARBA" id="ARBA00022801"/>
    </source>
</evidence>
<dbReference type="InterPro" id="IPR006046">
    <property type="entry name" value="Alpha_amylase"/>
</dbReference>
<reference evidence="13 14" key="1">
    <citation type="journal article" date="2017" name="Curr. Biol.">
        <title>The Evolution of Venom by Co-option of Single-Copy Genes.</title>
        <authorList>
            <person name="Martinson E.O."/>
            <person name="Mrinalini"/>
            <person name="Kelkar Y.D."/>
            <person name="Chang C.H."/>
            <person name="Werren J.H."/>
        </authorList>
    </citation>
    <scope>NUCLEOTIDE SEQUENCE [LARGE SCALE GENOMIC DNA]</scope>
    <source>
        <strain evidence="13 14">Alberta</strain>
        <tissue evidence="13">Whole body</tissue>
    </source>
</reference>
<evidence type="ECO:0000256" key="9">
    <source>
        <dbReference type="ARBA" id="ARBA00023214"/>
    </source>
</evidence>
<evidence type="ECO:0000256" key="8">
    <source>
        <dbReference type="ARBA" id="ARBA00023157"/>
    </source>
</evidence>
<dbReference type="STRING" id="543379.A0A232ERK4"/>
<protein>
    <recommendedName>
        <fullName evidence="6">alpha-amylase</fullName>
        <ecNumber evidence="6">3.2.1.1</ecNumber>
    </recommendedName>
</protein>
<dbReference type="PRINTS" id="PR00110">
    <property type="entry name" value="ALPHAAMYLASE"/>
</dbReference>
<dbReference type="Gene3D" id="3.20.20.80">
    <property type="entry name" value="Glycosidases"/>
    <property type="match status" value="2"/>
</dbReference>
<comment type="cofactor">
    <cofactor evidence="3">
        <name>chloride</name>
        <dbReference type="ChEBI" id="CHEBI:17996"/>
    </cofactor>
</comment>
<evidence type="ECO:0000256" key="1">
    <source>
        <dbReference type="ARBA" id="ARBA00000548"/>
    </source>
</evidence>
<evidence type="ECO:0000256" key="6">
    <source>
        <dbReference type="ARBA" id="ARBA00012595"/>
    </source>
</evidence>
<keyword evidence="11" id="KW-0326">Glycosidase</keyword>
<evidence type="ECO:0000256" key="4">
    <source>
        <dbReference type="ARBA" id="ARBA00008061"/>
    </source>
</evidence>
<dbReference type="GO" id="GO:0004556">
    <property type="term" value="F:alpha-amylase activity"/>
    <property type="evidence" value="ECO:0007669"/>
    <property type="project" value="UniProtKB-EC"/>
</dbReference>
<dbReference type="OrthoDB" id="550577at2759"/>
<keyword evidence="7" id="KW-0378">Hydrolase</keyword>
<keyword evidence="14" id="KW-1185">Reference proteome</keyword>
<dbReference type="GO" id="GO:0005975">
    <property type="term" value="P:carbohydrate metabolic process"/>
    <property type="evidence" value="ECO:0007669"/>
    <property type="project" value="InterPro"/>
</dbReference>